<dbReference type="InterPro" id="IPR004919">
    <property type="entry name" value="GmrSD_N"/>
</dbReference>
<reference evidence="3" key="1">
    <citation type="submission" date="2018-02" db="EMBL/GenBank/DDBJ databases">
        <authorList>
            <person name="O'Hara-Hanley K."/>
            <person name="Soby S."/>
        </authorList>
    </citation>
    <scope>NUCLEOTIDE SEQUENCE [LARGE SCALE GENOMIC DNA]</scope>
    <source>
        <strain evidence="3">MWU14-2602</strain>
    </source>
</reference>
<dbReference type="Pfam" id="PF03235">
    <property type="entry name" value="GmrSD_N"/>
    <property type="match status" value="1"/>
</dbReference>
<accession>A0A2S5DLT0</accession>
<dbReference type="InterPro" id="IPR036086">
    <property type="entry name" value="ParB/Sulfiredoxin_sf"/>
</dbReference>
<feature type="domain" description="GmrSD restriction endonucleases N-terminal" evidence="1">
    <location>
        <begin position="37"/>
        <end position="174"/>
    </location>
</feature>
<gene>
    <name evidence="2" type="ORF">C2I19_00710</name>
</gene>
<evidence type="ECO:0000313" key="2">
    <source>
        <dbReference type="EMBL" id="POZ63979.1"/>
    </source>
</evidence>
<dbReference type="SUPFAM" id="SSF110849">
    <property type="entry name" value="ParB/Sulfiredoxin"/>
    <property type="match status" value="1"/>
</dbReference>
<dbReference type="AlphaFoldDB" id="A0A2S5DLT0"/>
<proteinExistence type="predicted"/>
<evidence type="ECO:0000259" key="1">
    <source>
        <dbReference type="Pfam" id="PF03235"/>
    </source>
</evidence>
<keyword evidence="3" id="KW-1185">Reference proteome</keyword>
<dbReference type="CDD" id="cd16387">
    <property type="entry name" value="ParB_N_Srx"/>
    <property type="match status" value="1"/>
</dbReference>
<dbReference type="EMBL" id="PQWB01000005">
    <property type="protein sequence ID" value="POZ63979.1"/>
    <property type="molecule type" value="Genomic_DNA"/>
</dbReference>
<evidence type="ECO:0000313" key="3">
    <source>
        <dbReference type="Proteomes" id="UP000237082"/>
    </source>
</evidence>
<organism evidence="2 3">
    <name type="scientific">Chromobacterium alticapitis</name>
    <dbReference type="NCBI Taxonomy" id="2073169"/>
    <lineage>
        <taxon>Bacteria</taxon>
        <taxon>Pseudomonadati</taxon>
        <taxon>Pseudomonadota</taxon>
        <taxon>Betaproteobacteria</taxon>
        <taxon>Neisseriales</taxon>
        <taxon>Chromobacteriaceae</taxon>
        <taxon>Chromobacterium</taxon>
    </lineage>
</organism>
<dbReference type="PANTHER" id="PTHR39639">
    <property type="entry name" value="CHROMOSOME 16, WHOLE GENOME SHOTGUN SEQUENCE"/>
    <property type="match status" value="1"/>
</dbReference>
<protein>
    <submittedName>
        <fullName evidence="2">DUF262 domain-containing protein</fullName>
    </submittedName>
</protein>
<name>A0A2S5DLT0_9NEIS</name>
<dbReference type="RefSeq" id="WP_103900864.1">
    <property type="nucleotide sequence ID" value="NZ_PQWB01000005.1"/>
</dbReference>
<dbReference type="Proteomes" id="UP000237082">
    <property type="component" value="Unassembled WGS sequence"/>
</dbReference>
<dbReference type="OrthoDB" id="3654724at2"/>
<sequence>MSDVEQQIIELKKTVAYDSKDYTIEILVKKYLEGVEDNENEIYVPEYQREFVWDNSRQSRLIESIVLGLPIPPIFVAENKDGRLEIVDGSQRVRTLSAFLNNELRLDGLEKVTMLNGMAFDDFDVSRKRKFNNTTFTVIVLSESATDEVKNDLFERINKGSDILRNMETRKGIYRGAFTDFIYNECANRPDFRESIRLSRNVQNRQEYEELVLRFFALVDIYPKYSEFSRSVSKALDSYMAQKRDEFSDGEKAQKLHDFKKMIEFVVNNFEYGFLKGPNKDVSRIFFEAISVGCHLALKEVPQLVLRKKIDVQYWLRDRDFYKSVNGEYRTHSTENLQKRIHFVRDHILLMKA</sequence>
<comment type="caution">
    <text evidence="2">The sequence shown here is derived from an EMBL/GenBank/DDBJ whole genome shotgun (WGS) entry which is preliminary data.</text>
</comment>
<dbReference type="PANTHER" id="PTHR39639:SF1">
    <property type="entry name" value="DUF262 DOMAIN-CONTAINING PROTEIN"/>
    <property type="match status" value="1"/>
</dbReference>